<dbReference type="Proteomes" id="UP000034595">
    <property type="component" value="Unassembled WGS sequence"/>
</dbReference>
<proteinExistence type="inferred from homology"/>
<evidence type="ECO:0000313" key="4">
    <source>
        <dbReference type="EMBL" id="KKT81426.1"/>
    </source>
</evidence>
<sequence length="250" mass="28563">MKKGGVWFVVLTFHPDKKRLEKLVNGLKPYPVVVVDNTQDENRFLFTGVHTISPGNNLGYAGGMNLGLHKAMEHHATWMIALNDDLSISKRGVDILVNQLYSLPPGVVGPFVGSLDPKRWTSIYPSKTSLYAYVSGSCMAIHRDVIERIGYFFDSYFMYYEDADFSVRATKAGFPLSHIPLDVRHQDGSNEYYLSRNHLLFVERNAPTSVKIHEFVRLLKTFYEHRGRGNVGAEQGVRDYLMRRFGRRDI</sequence>
<keyword evidence="3 4" id="KW-0808">Transferase</keyword>
<keyword evidence="2" id="KW-0328">Glycosyltransferase</keyword>
<dbReference type="GO" id="GO:0016757">
    <property type="term" value="F:glycosyltransferase activity"/>
    <property type="evidence" value="ECO:0007669"/>
    <property type="project" value="UniProtKB-KW"/>
</dbReference>
<dbReference type="Gene3D" id="3.90.550.10">
    <property type="entry name" value="Spore Coat Polysaccharide Biosynthesis Protein SpsA, Chain A"/>
    <property type="match status" value="1"/>
</dbReference>
<comment type="caution">
    <text evidence="4">The sequence shown here is derived from an EMBL/GenBank/DDBJ whole genome shotgun (WGS) entry which is preliminary data.</text>
</comment>
<dbReference type="SUPFAM" id="SSF53448">
    <property type="entry name" value="Nucleotide-diphospho-sugar transferases"/>
    <property type="match status" value="1"/>
</dbReference>
<evidence type="ECO:0000256" key="2">
    <source>
        <dbReference type="ARBA" id="ARBA00022676"/>
    </source>
</evidence>
<dbReference type="InterPro" id="IPR029044">
    <property type="entry name" value="Nucleotide-diphossugar_trans"/>
</dbReference>
<organism evidence="4 5">
    <name type="scientific">Candidatus Azambacteria bacterium GW2011_GWA1_44_9</name>
    <dbReference type="NCBI Taxonomy" id="1618610"/>
    <lineage>
        <taxon>Bacteria</taxon>
        <taxon>Candidatus Azamiibacteriota</taxon>
    </lineage>
</organism>
<dbReference type="EMBL" id="LCJQ01000010">
    <property type="protein sequence ID" value="KKT81426.1"/>
    <property type="molecule type" value="Genomic_DNA"/>
</dbReference>
<dbReference type="PANTHER" id="PTHR43179:SF12">
    <property type="entry name" value="GALACTOFURANOSYLTRANSFERASE GLFT2"/>
    <property type="match status" value="1"/>
</dbReference>
<dbReference type="PANTHER" id="PTHR43179">
    <property type="entry name" value="RHAMNOSYLTRANSFERASE WBBL"/>
    <property type="match status" value="1"/>
</dbReference>
<evidence type="ECO:0000313" key="5">
    <source>
        <dbReference type="Proteomes" id="UP000034595"/>
    </source>
</evidence>
<gene>
    <name evidence="4" type="ORF">UW78_C0010G0006</name>
</gene>
<dbReference type="AlphaFoldDB" id="A0A0G1KCE6"/>
<comment type="similarity">
    <text evidence="1">Belongs to the glycosyltransferase 2 family.</text>
</comment>
<name>A0A0G1KCE6_9BACT</name>
<accession>A0A0G1KCE6</accession>
<reference evidence="4 5" key="1">
    <citation type="journal article" date="2015" name="Nature">
        <title>rRNA introns, odd ribosomes, and small enigmatic genomes across a large radiation of phyla.</title>
        <authorList>
            <person name="Brown C.T."/>
            <person name="Hug L.A."/>
            <person name="Thomas B.C."/>
            <person name="Sharon I."/>
            <person name="Castelle C.J."/>
            <person name="Singh A."/>
            <person name="Wilkins M.J."/>
            <person name="Williams K.H."/>
            <person name="Banfield J.F."/>
        </authorList>
    </citation>
    <scope>NUCLEOTIDE SEQUENCE [LARGE SCALE GENOMIC DNA]</scope>
</reference>
<protein>
    <submittedName>
        <fullName evidence="4">Glycosyl transferase family 2</fullName>
    </submittedName>
</protein>
<evidence type="ECO:0000256" key="3">
    <source>
        <dbReference type="ARBA" id="ARBA00022679"/>
    </source>
</evidence>
<evidence type="ECO:0000256" key="1">
    <source>
        <dbReference type="ARBA" id="ARBA00006739"/>
    </source>
</evidence>